<dbReference type="Proteomes" id="UP000789405">
    <property type="component" value="Unassembled WGS sequence"/>
</dbReference>
<feature type="domain" description="AB hydrolase-1" evidence="1">
    <location>
        <begin position="18"/>
        <end position="239"/>
    </location>
</feature>
<dbReference type="InterPro" id="IPR050471">
    <property type="entry name" value="AB_hydrolase"/>
</dbReference>
<accession>A0A9N9IEY5</accession>
<proteinExistence type="predicted"/>
<dbReference type="PANTHER" id="PTHR43433">
    <property type="entry name" value="HYDROLASE, ALPHA/BETA FOLD FAMILY PROTEIN"/>
    <property type="match status" value="1"/>
</dbReference>
<evidence type="ECO:0000259" key="1">
    <source>
        <dbReference type="Pfam" id="PF00561"/>
    </source>
</evidence>
<protein>
    <submittedName>
        <fullName evidence="2">23841_t:CDS:1</fullName>
    </submittedName>
</protein>
<dbReference type="InterPro" id="IPR000073">
    <property type="entry name" value="AB_hydrolase_1"/>
</dbReference>
<gene>
    <name evidence="2" type="ORF">DERYTH_LOCUS15215</name>
</gene>
<sequence length="255" mass="29303">MSETLFFEQQDGTKIAYKILKSENAKIIVFDNRGMGESTVASYSDPITIDLMAQDTIALIKYIGIKRFSLFGTNMGARVAFTVALNLPSDLKLEKLVVSSCSPREDMTTPVHQKVNKYYEVSSNPFPDNIQGIKERLLKSEFDKDLAKYLLKHPDVLDKIAEIMFSKIHNRPFEMMRRQWEAIKACDLLPRLKEIKVPTFIIHAENEFSFTIKDAELLDQELPNSKLYHIPNMGHNIFVMEVETTTKAIFEFLNN</sequence>
<keyword evidence="3" id="KW-1185">Reference proteome</keyword>
<dbReference type="AlphaFoldDB" id="A0A9N9IEY5"/>
<dbReference type="Gene3D" id="3.40.50.1820">
    <property type="entry name" value="alpha/beta hydrolase"/>
    <property type="match status" value="1"/>
</dbReference>
<organism evidence="2 3">
    <name type="scientific">Dentiscutata erythropus</name>
    <dbReference type="NCBI Taxonomy" id="1348616"/>
    <lineage>
        <taxon>Eukaryota</taxon>
        <taxon>Fungi</taxon>
        <taxon>Fungi incertae sedis</taxon>
        <taxon>Mucoromycota</taxon>
        <taxon>Glomeromycotina</taxon>
        <taxon>Glomeromycetes</taxon>
        <taxon>Diversisporales</taxon>
        <taxon>Gigasporaceae</taxon>
        <taxon>Dentiscutata</taxon>
    </lineage>
</organism>
<dbReference type="PANTHER" id="PTHR43433:SF1">
    <property type="entry name" value="BLL5160 PROTEIN"/>
    <property type="match status" value="1"/>
</dbReference>
<dbReference type="EMBL" id="CAJVPY010012137">
    <property type="protein sequence ID" value="CAG8732088.1"/>
    <property type="molecule type" value="Genomic_DNA"/>
</dbReference>
<dbReference type="SUPFAM" id="SSF53474">
    <property type="entry name" value="alpha/beta-Hydrolases"/>
    <property type="match status" value="1"/>
</dbReference>
<dbReference type="OrthoDB" id="19657at2759"/>
<name>A0A9N9IEY5_9GLOM</name>
<evidence type="ECO:0000313" key="3">
    <source>
        <dbReference type="Proteomes" id="UP000789405"/>
    </source>
</evidence>
<dbReference type="Pfam" id="PF00561">
    <property type="entry name" value="Abhydrolase_1"/>
    <property type="match status" value="1"/>
</dbReference>
<evidence type="ECO:0000313" key="2">
    <source>
        <dbReference type="EMBL" id="CAG8732088.1"/>
    </source>
</evidence>
<comment type="caution">
    <text evidence="2">The sequence shown here is derived from an EMBL/GenBank/DDBJ whole genome shotgun (WGS) entry which is preliminary data.</text>
</comment>
<reference evidence="2" key="1">
    <citation type="submission" date="2021-06" db="EMBL/GenBank/DDBJ databases">
        <authorList>
            <person name="Kallberg Y."/>
            <person name="Tangrot J."/>
            <person name="Rosling A."/>
        </authorList>
    </citation>
    <scope>NUCLEOTIDE SEQUENCE</scope>
    <source>
        <strain evidence="2">MA453B</strain>
    </source>
</reference>
<dbReference type="InterPro" id="IPR029058">
    <property type="entry name" value="AB_hydrolase_fold"/>
</dbReference>